<feature type="transmembrane region" description="Helical" evidence="6">
    <location>
        <begin position="265"/>
        <end position="287"/>
    </location>
</feature>
<dbReference type="Proteomes" id="UP000324479">
    <property type="component" value="Unassembled WGS sequence"/>
</dbReference>
<feature type="region of interest" description="Disordered" evidence="5">
    <location>
        <begin position="1"/>
        <end position="31"/>
    </location>
</feature>
<feature type="transmembrane region" description="Helical" evidence="6">
    <location>
        <begin position="324"/>
        <end position="342"/>
    </location>
</feature>
<keyword evidence="4 6" id="KW-0472">Membrane</keyword>
<evidence type="ECO:0000256" key="5">
    <source>
        <dbReference type="SAM" id="MobiDB-lite"/>
    </source>
</evidence>
<feature type="transmembrane region" description="Helical" evidence="6">
    <location>
        <begin position="186"/>
        <end position="207"/>
    </location>
</feature>
<dbReference type="InterPro" id="IPR002293">
    <property type="entry name" value="AA/rel_permease1"/>
</dbReference>
<feature type="transmembrane region" description="Helical" evidence="6">
    <location>
        <begin position="372"/>
        <end position="389"/>
    </location>
</feature>
<dbReference type="EMBL" id="VWOX01000007">
    <property type="protein sequence ID" value="KAA5542552.1"/>
    <property type="molecule type" value="Genomic_DNA"/>
</dbReference>
<dbReference type="AlphaFoldDB" id="A0A5M6D8B6"/>
<dbReference type="PANTHER" id="PTHR11785:SF512">
    <property type="entry name" value="SOBREMESA, ISOFORM B"/>
    <property type="match status" value="1"/>
</dbReference>
<dbReference type="Gene3D" id="1.20.1740.10">
    <property type="entry name" value="Amino acid/polyamine transporter I"/>
    <property type="match status" value="1"/>
</dbReference>
<dbReference type="Pfam" id="PF13520">
    <property type="entry name" value="AA_permease_2"/>
    <property type="match status" value="1"/>
</dbReference>
<dbReference type="PANTHER" id="PTHR11785">
    <property type="entry name" value="AMINO ACID TRANSPORTER"/>
    <property type="match status" value="1"/>
</dbReference>
<dbReference type="InterPro" id="IPR050598">
    <property type="entry name" value="AminoAcid_Transporter"/>
</dbReference>
<feature type="transmembrane region" description="Helical" evidence="6">
    <location>
        <begin position="453"/>
        <end position="470"/>
    </location>
</feature>
<feature type="transmembrane region" description="Helical" evidence="6">
    <location>
        <begin position="155"/>
        <end position="174"/>
    </location>
</feature>
<feature type="transmembrane region" description="Helical" evidence="6">
    <location>
        <begin position="426"/>
        <end position="447"/>
    </location>
</feature>
<dbReference type="GO" id="GO:0016020">
    <property type="term" value="C:membrane"/>
    <property type="evidence" value="ECO:0007669"/>
    <property type="project" value="UniProtKB-SubCell"/>
</dbReference>
<sequence>MSDLNRESNPYAAGRGAGDRDVVQETSSADEAAGKMGVPSAAAVVVASMIGAGVYTTSGFTLADLGTPGWVVLAWGVGGVIAICGALCYGALAQQLTESGGEYLFLARAVHPAAGMMAGWVSLLAGFTGAIAFAATTLEAYARGFEVGWITGVPQNVIAIGVIVVAALVHGAGLRRGSQIQNAVVVVKLILITAFLVIAFAAIGHWQGGGVARQAAEEGSVGGGWPFVLAFANALTWISLSYSGFNAAVYLAGEVRRPAVSVPRAMWLATAAVTVLYLMLNTVFVYAPKADEVAGRPDVASAAADAIGRQLGWESAGGSNPVGTLVRIAIVVGLVTSVSALMQTGPRVYQKMAEDGFLPRWLSGGPGHARRAILIQAGLAILVVCVSTLRQQLDYLGFTLSVCAALCGSLVFFLRGNTRYDVRVRFYPIVPVIYVFGTLVIAALTAIRAPVQAGVGLATLLLGVVVYYWHSRVA</sequence>
<keyword evidence="3 6" id="KW-1133">Transmembrane helix</keyword>
<dbReference type="PIRSF" id="PIRSF006060">
    <property type="entry name" value="AA_transporter"/>
    <property type="match status" value="1"/>
</dbReference>
<evidence type="ECO:0000313" key="8">
    <source>
        <dbReference type="Proteomes" id="UP000324479"/>
    </source>
</evidence>
<name>A0A5M6D8B6_9BACT</name>
<evidence type="ECO:0000313" key="7">
    <source>
        <dbReference type="EMBL" id="KAA5542552.1"/>
    </source>
</evidence>
<organism evidence="7 8">
    <name type="scientific">Roseiconus nitratireducens</name>
    <dbReference type="NCBI Taxonomy" id="2605748"/>
    <lineage>
        <taxon>Bacteria</taxon>
        <taxon>Pseudomonadati</taxon>
        <taxon>Planctomycetota</taxon>
        <taxon>Planctomycetia</taxon>
        <taxon>Pirellulales</taxon>
        <taxon>Pirellulaceae</taxon>
        <taxon>Roseiconus</taxon>
    </lineage>
</organism>
<evidence type="ECO:0000256" key="3">
    <source>
        <dbReference type="ARBA" id="ARBA00022989"/>
    </source>
</evidence>
<keyword evidence="2 6" id="KW-0812">Transmembrane</keyword>
<feature type="transmembrane region" description="Helical" evidence="6">
    <location>
        <begin position="69"/>
        <end position="92"/>
    </location>
</feature>
<feature type="transmembrane region" description="Helical" evidence="6">
    <location>
        <begin position="395"/>
        <end position="414"/>
    </location>
</feature>
<comment type="caution">
    <text evidence="7">The sequence shown here is derived from an EMBL/GenBank/DDBJ whole genome shotgun (WGS) entry which is preliminary data.</text>
</comment>
<protein>
    <submittedName>
        <fullName evidence="7">Amino acid permease</fullName>
    </submittedName>
</protein>
<proteinExistence type="predicted"/>
<accession>A0A5M6D8B6</accession>
<reference evidence="7 8" key="1">
    <citation type="submission" date="2019-08" db="EMBL/GenBank/DDBJ databases">
        <authorList>
            <person name="Dhanesh K."/>
            <person name="Kumar G."/>
            <person name="Sasikala C."/>
            <person name="Venkata Ramana C."/>
        </authorList>
    </citation>
    <scope>NUCLEOTIDE SEQUENCE [LARGE SCALE GENOMIC DNA]</scope>
    <source>
        <strain evidence="7 8">JC645</strain>
    </source>
</reference>
<comment type="subcellular location">
    <subcellularLocation>
        <location evidence="1">Membrane</location>
        <topology evidence="1">Multi-pass membrane protein</topology>
    </subcellularLocation>
</comment>
<feature type="transmembrane region" description="Helical" evidence="6">
    <location>
        <begin position="113"/>
        <end position="135"/>
    </location>
</feature>
<dbReference type="RefSeq" id="WP_150076966.1">
    <property type="nucleotide sequence ID" value="NZ_VWOX01000007.1"/>
</dbReference>
<feature type="transmembrane region" description="Helical" evidence="6">
    <location>
        <begin position="41"/>
        <end position="63"/>
    </location>
</feature>
<feature type="transmembrane region" description="Helical" evidence="6">
    <location>
        <begin position="227"/>
        <end position="253"/>
    </location>
</feature>
<gene>
    <name evidence="7" type="ORF">FYK55_13495</name>
</gene>
<dbReference type="GO" id="GO:0015179">
    <property type="term" value="F:L-amino acid transmembrane transporter activity"/>
    <property type="evidence" value="ECO:0007669"/>
    <property type="project" value="TreeGrafter"/>
</dbReference>
<evidence type="ECO:0000256" key="6">
    <source>
        <dbReference type="SAM" id="Phobius"/>
    </source>
</evidence>
<keyword evidence="8" id="KW-1185">Reference proteome</keyword>
<evidence type="ECO:0000256" key="2">
    <source>
        <dbReference type="ARBA" id="ARBA00022692"/>
    </source>
</evidence>
<evidence type="ECO:0000256" key="1">
    <source>
        <dbReference type="ARBA" id="ARBA00004141"/>
    </source>
</evidence>
<evidence type="ECO:0000256" key="4">
    <source>
        <dbReference type="ARBA" id="ARBA00023136"/>
    </source>
</evidence>